<evidence type="ECO:0000313" key="2">
    <source>
        <dbReference type="Proteomes" id="UP000663080"/>
    </source>
</evidence>
<reference evidence="1" key="1">
    <citation type="submission" date="2020-07" db="EMBL/GenBank/DDBJ databases">
        <title>Complete genome sequence of Streptomyces phage Sentinel.</title>
        <authorList>
            <person name="Talcott A.F."/>
            <person name="Ramsey J."/>
            <person name="Moreland R."/>
            <person name="Hernandez I."/>
            <person name="Clark J.D."/>
            <person name="Liu M."/>
            <person name="Burrowes B."/>
        </authorList>
    </citation>
    <scope>NUCLEOTIDE SEQUENCE</scope>
</reference>
<accession>A0A873WEH1</accession>
<protein>
    <submittedName>
        <fullName evidence="1">Uncharacterized protein</fullName>
    </submittedName>
</protein>
<organism evidence="1 2">
    <name type="scientific">Streptomyces phage Sentinel</name>
    <dbReference type="NCBI Taxonomy" id="2767584"/>
    <lineage>
        <taxon>Viruses</taxon>
        <taxon>Duplodnaviria</taxon>
        <taxon>Heunggongvirae</taxon>
        <taxon>Uroviricota</taxon>
        <taxon>Caudoviricetes</taxon>
        <taxon>Arquatrovirinae</taxon>
        <taxon>Sentinelvirus</taxon>
        <taxon>Sentinelvirus sentinel</taxon>
    </lineage>
</organism>
<evidence type="ECO:0000313" key="1">
    <source>
        <dbReference type="EMBL" id="QPB09899.1"/>
    </source>
</evidence>
<gene>
    <name evidence="1" type="ORF">CPT_Sentinel_065</name>
</gene>
<name>A0A873WEH1_9CAUD</name>
<dbReference type="EMBL" id="MT701597">
    <property type="protein sequence ID" value="QPB09899.1"/>
    <property type="molecule type" value="Genomic_DNA"/>
</dbReference>
<proteinExistence type="predicted"/>
<dbReference type="Proteomes" id="UP000663080">
    <property type="component" value="Segment"/>
</dbReference>
<keyword evidence="2" id="KW-1185">Reference proteome</keyword>
<sequence length="112" mass="12310">MKFWRKRKTEQAPTLVVQHDALSDALTGLASVFGDGMTADHTGSGFTCTEADMIARVLVVAGHREEAVTWLEGHASGDDCGDDHWHFENDDDEEGRVLNEAELTAYVEEFAA</sequence>